<evidence type="ECO:0000256" key="1">
    <source>
        <dbReference type="PROSITE-ProRule" id="PRU00325"/>
    </source>
</evidence>
<evidence type="ECO:0000313" key="3">
    <source>
        <dbReference type="EMBL" id="RUL75914.1"/>
    </source>
</evidence>
<accession>A0A3S0PNN8</accession>
<dbReference type="EMBL" id="RYYV01000006">
    <property type="protein sequence ID" value="RUL75914.1"/>
    <property type="molecule type" value="Genomic_DNA"/>
</dbReference>
<keyword evidence="1" id="KW-0863">Zinc-finger</keyword>
<evidence type="ECO:0000313" key="4">
    <source>
        <dbReference type="Proteomes" id="UP000274358"/>
    </source>
</evidence>
<dbReference type="Proteomes" id="UP000274358">
    <property type="component" value="Unassembled WGS sequence"/>
</dbReference>
<dbReference type="OrthoDB" id="9816340at2"/>
<name>A0A3S0PNN8_9GAMM</name>
<proteinExistence type="predicted"/>
<sequence>MGVSLTTEQVLALAPDGASAKAASGLVAQSHWSSLGTDDDAVWGECKGSGAKPYQSQVDLAALVSRCSCPSRKFPCKHALALLLQYTQFRSRFAKAARPAWVDEWLASRKEKAVKKEQAAAEKAPADPIAAAAATTKREAARWKRIESGSADLQRWMADQFRQGLAGFGAEQRKNWSTMAARMIDAQAPGLAQRLEEAGQMLSAGSSRHEQAIQALGLIQLINEGVARREQLSPARLADLRAALGWPHDKEEVAASPDTVTDDWLALGQITLSRETHLTERRIWLHGGHSGRYALLLDFAYNTNALPMPWLDGSSYRAGLHFYPGSASLRALATERVASAAFPWPKLAPDAMLDRVSAWYAQNPWLQQVPMLLTNATPVIYEQTWLLQTDVGVLTLNMPESCAWSLLAFSGGHPIDVMGEWNGHSLLPLSARRADNAMAPWSLNSKEMAA</sequence>
<reference evidence="3 4" key="1">
    <citation type="submission" date="2018-12" db="EMBL/GenBank/DDBJ databases">
        <title>Dyella dinghuensis sp. nov. DHOA06 and Dyella choica sp. nov. 4M-K27, isolated from forest soil.</title>
        <authorList>
            <person name="Qiu L.-H."/>
            <person name="Gao Z.-H."/>
        </authorList>
    </citation>
    <scope>NUCLEOTIDE SEQUENCE [LARGE SCALE GENOMIC DNA]</scope>
    <source>
        <strain evidence="3 4">4M-K27</strain>
    </source>
</reference>
<comment type="caution">
    <text evidence="3">The sequence shown here is derived from an EMBL/GenBank/DDBJ whole genome shotgun (WGS) entry which is preliminary data.</text>
</comment>
<dbReference type="GO" id="GO:0008270">
    <property type="term" value="F:zinc ion binding"/>
    <property type="evidence" value="ECO:0007669"/>
    <property type="project" value="UniProtKB-KW"/>
</dbReference>
<keyword evidence="4" id="KW-1185">Reference proteome</keyword>
<dbReference type="AlphaFoldDB" id="A0A3S0PNN8"/>
<dbReference type="InterPro" id="IPR007527">
    <property type="entry name" value="Znf_SWIM"/>
</dbReference>
<dbReference type="PROSITE" id="PS50966">
    <property type="entry name" value="ZF_SWIM"/>
    <property type="match status" value="1"/>
</dbReference>
<keyword evidence="1" id="KW-0479">Metal-binding</keyword>
<feature type="domain" description="SWIM-type" evidence="2">
    <location>
        <begin position="54"/>
        <end position="87"/>
    </location>
</feature>
<protein>
    <submittedName>
        <fullName evidence="3">SWIM zinc finger family protein</fullName>
    </submittedName>
</protein>
<gene>
    <name evidence="3" type="ORF">EKH80_09300</name>
</gene>
<keyword evidence="1" id="KW-0862">Zinc</keyword>
<dbReference type="RefSeq" id="WP_126684480.1">
    <property type="nucleotide sequence ID" value="NZ_RYYV01000006.1"/>
</dbReference>
<evidence type="ECO:0000259" key="2">
    <source>
        <dbReference type="PROSITE" id="PS50966"/>
    </source>
</evidence>
<organism evidence="3 4">
    <name type="scientific">Dyella choica</name>
    <dbReference type="NCBI Taxonomy" id="1927959"/>
    <lineage>
        <taxon>Bacteria</taxon>
        <taxon>Pseudomonadati</taxon>
        <taxon>Pseudomonadota</taxon>
        <taxon>Gammaproteobacteria</taxon>
        <taxon>Lysobacterales</taxon>
        <taxon>Rhodanobacteraceae</taxon>
        <taxon>Dyella</taxon>
    </lineage>
</organism>
<dbReference type="Pfam" id="PF04434">
    <property type="entry name" value="SWIM"/>
    <property type="match status" value="1"/>
</dbReference>